<comment type="caution">
    <text evidence="2">The sequence shown here is derived from an EMBL/GenBank/DDBJ whole genome shotgun (WGS) entry which is preliminary data.</text>
</comment>
<dbReference type="EMBL" id="LGTW01000027">
    <property type="protein sequence ID" value="KWX20515.1"/>
    <property type="molecule type" value="Genomic_DNA"/>
</dbReference>
<keyword evidence="1" id="KW-0472">Membrane</keyword>
<feature type="transmembrane region" description="Helical" evidence="1">
    <location>
        <begin position="20"/>
        <end position="40"/>
    </location>
</feature>
<evidence type="ECO:0000313" key="3">
    <source>
        <dbReference type="Proteomes" id="UP000070612"/>
    </source>
</evidence>
<evidence type="ECO:0000313" key="2">
    <source>
        <dbReference type="EMBL" id="KWX20515.1"/>
    </source>
</evidence>
<dbReference type="Proteomes" id="UP000070612">
    <property type="component" value="Unassembled WGS sequence"/>
</dbReference>
<proteinExistence type="predicted"/>
<evidence type="ECO:0000256" key="1">
    <source>
        <dbReference type="SAM" id="Phobius"/>
    </source>
</evidence>
<organism evidence="2 3">
    <name type="scientific">Mycolicibacterium wolinskyi</name>
    <dbReference type="NCBI Taxonomy" id="59750"/>
    <lineage>
        <taxon>Bacteria</taxon>
        <taxon>Bacillati</taxon>
        <taxon>Actinomycetota</taxon>
        <taxon>Actinomycetes</taxon>
        <taxon>Mycobacteriales</taxon>
        <taxon>Mycobacteriaceae</taxon>
        <taxon>Mycolicibacterium</taxon>
    </lineage>
</organism>
<sequence>MVLAAHLGVGATLINHWDFRVGVGIALVLAKLVAGVAVHATRRWRNQQSRAVECDEPARGHGRRLWRLGHGA</sequence>
<keyword evidence="3" id="KW-1185">Reference proteome</keyword>
<protein>
    <submittedName>
        <fullName evidence="2">Uncharacterized protein</fullName>
    </submittedName>
</protein>
<dbReference type="AlphaFoldDB" id="A0A132PDV8"/>
<keyword evidence="1" id="KW-0812">Transmembrane</keyword>
<name>A0A132PDV8_9MYCO</name>
<reference evidence="2 3" key="1">
    <citation type="submission" date="2015-07" db="EMBL/GenBank/DDBJ databases">
        <title>A draft genome sequence of Mycobacterium wolinskyi.</title>
        <authorList>
            <person name="de Man T.J."/>
            <person name="Perry K.A."/>
            <person name="Coulliette A.D."/>
            <person name="Jensen B."/>
            <person name="Toney N.C."/>
            <person name="Limbago B.M."/>
            <person name="Noble-Wang J."/>
        </authorList>
    </citation>
    <scope>NUCLEOTIDE SEQUENCE [LARGE SCALE GENOMIC DNA]</scope>
    <source>
        <strain evidence="2 3">CDC_01</strain>
    </source>
</reference>
<gene>
    <name evidence="2" type="ORF">AFM11_30615</name>
</gene>
<dbReference type="PATRIC" id="fig|59750.3.peg.4024"/>
<dbReference type="STRING" id="59750.AWC31_00605"/>
<keyword evidence="1" id="KW-1133">Transmembrane helix</keyword>
<accession>A0A132PDV8</accession>